<evidence type="ECO:0000313" key="3">
    <source>
        <dbReference type="EMBL" id="GFZ02209.1"/>
    </source>
</evidence>
<accession>A0A7J0FU29</accession>
<dbReference type="InterPro" id="IPR021109">
    <property type="entry name" value="Peptidase_aspartic_dom_sf"/>
</dbReference>
<protein>
    <recommendedName>
        <fullName evidence="2">Retrotransposon gag domain-containing protein</fullName>
    </recommendedName>
</protein>
<dbReference type="PANTHER" id="PTHR35046">
    <property type="entry name" value="ZINC KNUCKLE (CCHC-TYPE) FAMILY PROTEIN"/>
    <property type="match status" value="1"/>
</dbReference>
<dbReference type="InterPro" id="IPR005162">
    <property type="entry name" value="Retrotrans_gag_dom"/>
</dbReference>
<dbReference type="PANTHER" id="PTHR35046:SF9">
    <property type="entry name" value="RNA-DIRECTED DNA POLYMERASE"/>
    <property type="match status" value="1"/>
</dbReference>
<dbReference type="EMBL" id="BJWL01000015">
    <property type="protein sequence ID" value="GFZ02209.1"/>
    <property type="molecule type" value="Genomic_DNA"/>
</dbReference>
<dbReference type="Proteomes" id="UP000585474">
    <property type="component" value="Unassembled WGS sequence"/>
</dbReference>
<dbReference type="OrthoDB" id="1747743at2759"/>
<dbReference type="Pfam" id="PF03732">
    <property type="entry name" value="Retrotrans_gag"/>
    <property type="match status" value="1"/>
</dbReference>
<evidence type="ECO:0000259" key="2">
    <source>
        <dbReference type="Pfam" id="PF03732"/>
    </source>
</evidence>
<evidence type="ECO:0000313" key="4">
    <source>
        <dbReference type="Proteomes" id="UP000585474"/>
    </source>
</evidence>
<feature type="compositionally biased region" description="Basic and acidic residues" evidence="1">
    <location>
        <begin position="418"/>
        <end position="438"/>
    </location>
</feature>
<proteinExistence type="predicted"/>
<evidence type="ECO:0000256" key="1">
    <source>
        <dbReference type="SAM" id="MobiDB-lite"/>
    </source>
</evidence>
<keyword evidence="4" id="KW-1185">Reference proteome</keyword>
<gene>
    <name evidence="3" type="ORF">Acr_15g0008170</name>
</gene>
<dbReference type="Gene3D" id="2.40.70.10">
    <property type="entry name" value="Acid Proteases"/>
    <property type="match status" value="1"/>
</dbReference>
<dbReference type="AlphaFoldDB" id="A0A7J0FU29"/>
<sequence>MKILAFQGKSDPEAYLELELIFDCHNYSELKKVKLAAIEFTDYAIVWWDQFCINRRRNGELPIETWDEMKRVMRRRFVPSHYYRDLYLKLQGLYQGNRSIYEYYKEMEMAMIRANVEEDREATMARFLNGLNRERLLTRSRYTIMWNWKIWCIWQSRWRGNSRRVVHGQNQSHKLLVQHLGGRITPRKKKKALPLLKPNSSPKMPPPTRPLKANPPLARLILNGEFESEDEPDCDEIPPLENTSMGDEEFGADHGEILGLVARRVLSLQVKEEEEVQRKSIFHTCCHVKDKVCSVIVDGGSCTNVASTSMVEKLGLTTLKHPRPYKLQWLNDSGEVRVTKQVIVPFRIGKYEDEVLCDVVLMQAGHLLLRRPWQFDRRVQHDSFTNKYSFMFNQRTITLVPMTPKQVYEDQVRLQKLSDQKNLREEKNESDKNSEALKRKQKKSSMQKQVRLREH</sequence>
<organism evidence="3 4">
    <name type="scientific">Actinidia rufa</name>
    <dbReference type="NCBI Taxonomy" id="165716"/>
    <lineage>
        <taxon>Eukaryota</taxon>
        <taxon>Viridiplantae</taxon>
        <taxon>Streptophyta</taxon>
        <taxon>Embryophyta</taxon>
        <taxon>Tracheophyta</taxon>
        <taxon>Spermatophyta</taxon>
        <taxon>Magnoliopsida</taxon>
        <taxon>eudicotyledons</taxon>
        <taxon>Gunneridae</taxon>
        <taxon>Pentapetalae</taxon>
        <taxon>asterids</taxon>
        <taxon>Ericales</taxon>
        <taxon>Actinidiaceae</taxon>
        <taxon>Actinidia</taxon>
    </lineage>
</organism>
<feature type="region of interest" description="Disordered" evidence="1">
    <location>
        <begin position="194"/>
        <end position="214"/>
    </location>
</feature>
<feature type="region of interest" description="Disordered" evidence="1">
    <location>
        <begin position="418"/>
        <end position="455"/>
    </location>
</feature>
<reference evidence="3 4" key="1">
    <citation type="submission" date="2019-07" db="EMBL/GenBank/DDBJ databases">
        <title>De Novo Assembly of kiwifruit Actinidia rufa.</title>
        <authorList>
            <person name="Sugita-Konishi S."/>
            <person name="Sato K."/>
            <person name="Mori E."/>
            <person name="Abe Y."/>
            <person name="Kisaki G."/>
            <person name="Hamano K."/>
            <person name="Suezawa K."/>
            <person name="Otani M."/>
            <person name="Fukuda T."/>
            <person name="Manabe T."/>
            <person name="Gomi K."/>
            <person name="Tabuchi M."/>
            <person name="Akimitsu K."/>
            <person name="Kataoka I."/>
        </authorList>
    </citation>
    <scope>NUCLEOTIDE SEQUENCE [LARGE SCALE GENOMIC DNA]</scope>
    <source>
        <strain evidence="4">cv. Fuchu</strain>
    </source>
</reference>
<comment type="caution">
    <text evidence="3">The sequence shown here is derived from an EMBL/GenBank/DDBJ whole genome shotgun (WGS) entry which is preliminary data.</text>
</comment>
<dbReference type="CDD" id="cd00303">
    <property type="entry name" value="retropepsin_like"/>
    <property type="match status" value="1"/>
</dbReference>
<feature type="domain" description="Retrotransposon gag" evidence="2">
    <location>
        <begin position="34"/>
        <end position="133"/>
    </location>
</feature>
<name>A0A7J0FU29_9ERIC</name>